<dbReference type="GO" id="GO:0016020">
    <property type="term" value="C:membrane"/>
    <property type="evidence" value="ECO:0007669"/>
    <property type="project" value="InterPro"/>
</dbReference>
<feature type="repeat" description="RCC1" evidence="2">
    <location>
        <begin position="204"/>
        <end position="255"/>
    </location>
</feature>
<dbReference type="PANTHER" id="PTHR12411">
    <property type="entry name" value="CYSTEINE PROTEASE FAMILY C1-RELATED"/>
    <property type="match status" value="1"/>
</dbReference>
<dbReference type="InterPro" id="IPR000408">
    <property type="entry name" value="Reg_chr_condens"/>
</dbReference>
<feature type="region of interest" description="Disordered" evidence="3">
    <location>
        <begin position="262"/>
        <end position="309"/>
    </location>
</feature>
<dbReference type="InterPro" id="IPR009091">
    <property type="entry name" value="RCC1/BLIP-II"/>
</dbReference>
<dbReference type="InterPro" id="IPR006644">
    <property type="entry name" value="Cadg"/>
</dbReference>
<feature type="compositionally biased region" description="Acidic residues" evidence="3">
    <location>
        <begin position="1052"/>
        <end position="1222"/>
    </location>
</feature>
<dbReference type="PROSITE" id="PS00139">
    <property type="entry name" value="THIOL_PROTEASE_CYS"/>
    <property type="match status" value="1"/>
</dbReference>
<dbReference type="InterPro" id="IPR000210">
    <property type="entry name" value="BTB/POZ_dom"/>
</dbReference>
<dbReference type="InterPro" id="IPR000668">
    <property type="entry name" value="Peptidase_C1A_C"/>
</dbReference>
<proteinExistence type="inferred from homology"/>
<dbReference type="PROSITE" id="PS00639">
    <property type="entry name" value="THIOL_PROTEASE_HIS"/>
    <property type="match status" value="1"/>
</dbReference>
<evidence type="ECO:0000256" key="2">
    <source>
        <dbReference type="PROSITE-ProRule" id="PRU00235"/>
    </source>
</evidence>
<evidence type="ECO:0000313" key="6">
    <source>
        <dbReference type="Proteomes" id="UP001146793"/>
    </source>
</evidence>
<dbReference type="GO" id="GO:0005509">
    <property type="term" value="F:calcium ion binding"/>
    <property type="evidence" value="ECO:0007669"/>
    <property type="project" value="InterPro"/>
</dbReference>
<dbReference type="InterPro" id="IPR025660">
    <property type="entry name" value="Pept_his_AS"/>
</dbReference>
<dbReference type="PRINTS" id="PR00705">
    <property type="entry name" value="PAPAIN"/>
</dbReference>
<comment type="caution">
    <text evidence="5">The sequence shown here is derived from an EMBL/GenBank/DDBJ whole genome shotgun (WGS) entry which is preliminary data.</text>
</comment>
<dbReference type="GO" id="GO:0006508">
    <property type="term" value="P:proteolysis"/>
    <property type="evidence" value="ECO:0007669"/>
    <property type="project" value="InterPro"/>
</dbReference>
<feature type="region of interest" description="Disordered" evidence="3">
    <location>
        <begin position="1037"/>
        <end position="1231"/>
    </location>
</feature>
<dbReference type="InterPro" id="IPR015919">
    <property type="entry name" value="Cadherin-like_sf"/>
</dbReference>
<evidence type="ECO:0000256" key="3">
    <source>
        <dbReference type="SAM" id="MobiDB-lite"/>
    </source>
</evidence>
<evidence type="ECO:0000256" key="1">
    <source>
        <dbReference type="ARBA" id="ARBA00008455"/>
    </source>
</evidence>
<dbReference type="Gene3D" id="2.130.10.30">
    <property type="entry name" value="Regulator of chromosome condensation 1/beta-lactamase-inhibitor protein II"/>
    <property type="match status" value="2"/>
</dbReference>
<feature type="domain" description="BTB" evidence="4">
    <location>
        <begin position="540"/>
        <end position="603"/>
    </location>
</feature>
<dbReference type="Pfam" id="PF13540">
    <property type="entry name" value="RCC1_2"/>
    <property type="match status" value="2"/>
</dbReference>
<comment type="similarity">
    <text evidence="1">Belongs to the peptidase C1 family.</text>
</comment>
<feature type="compositionally biased region" description="Acidic residues" evidence="3">
    <location>
        <begin position="262"/>
        <end position="272"/>
    </location>
</feature>
<dbReference type="Gene3D" id="3.90.70.10">
    <property type="entry name" value="Cysteine proteinases"/>
    <property type="match status" value="1"/>
</dbReference>
<dbReference type="SMART" id="SM00736">
    <property type="entry name" value="CADG"/>
    <property type="match status" value="1"/>
</dbReference>
<dbReference type="SUPFAM" id="SSF50985">
    <property type="entry name" value="RCC1/BLIP-II"/>
    <property type="match status" value="1"/>
</dbReference>
<protein>
    <submittedName>
        <fullName evidence="5">Cathepsin l</fullName>
    </submittedName>
</protein>
<dbReference type="CDD" id="cd18186">
    <property type="entry name" value="BTB_POZ_ZBTB_KLHL-like"/>
    <property type="match status" value="1"/>
</dbReference>
<accession>A0AAV7ZPS4</accession>
<dbReference type="InterPro" id="IPR011333">
    <property type="entry name" value="SKP1/BTB/POZ_sf"/>
</dbReference>
<sequence>MNYSFGSNKSNLLYVESTSNNIDKPTPMINEINKPIRGILSGHKQTICVISNEEIVYQKDSKFETHALGQIVNFSNGNSHYVFLVEPNRIYVYGKNYFGGDPNIHVYEEITELLNFKVNRRNNRLLKTGGGNSNTEIVRVVCGSECTYYLTSNGKLYCCGNSENSVLANYTKGIAYTPYKILDDVKKVWSGSCSYSSFALTYDNKLYAWGHNYQAELGFLSIKNVTKPQQIKFFDHFYIKKITIGLAHTVVLASTNSNDFSQVEEEMEEKEEKEEKEKEKVKEKEENEKEKEKEKELEKEKDFEKTKLQEQKKGTDLSKEINVLFSCGRFGYTGNKKLKIGFQQIEKSEKLQIAKIKAGMYHTLILTKSNQLYVFGGNGDAQLGLGHKKRMVNMTLIEQELIPNGIRVGINCGPFSSFIFRKMKKIDRYTKDFLKLYRRKEGTDLIIGGKFQVHSVWVQLRTRMPPEKVKQILEQKIEKSQEKEILFKKIEDWLIWIYSGYVQNTENIKEISSILGLKFKKMHLKHFLKQVISSNQQAGTDFIIKCEKGKHQVKVHRMVLQARSGLYRKFFLSIQNKNTPYVSDFTGKKLKTIMALIHFLYTDFIPKKFLSKSVKRELGDSVQFYQISPKIEKILLGKIRQIDELEKNYQNNFGINQFSDLTEEEFGSRYLTNFIKYPDQNEHSNTNDLEELIALPNEVDNRNTHFTHIKDQGACGSCWAFCTISLIESTLFQQNNILVELSEEQILDCCYRDPGDGYIPVYQSWVSGGWNDGCDGGNLVDSLQFNRDFLGAVSSEEYPYTGFDGSCNTGFTKLAQISTNDPLTPLRYATVEQIKKTIYNYGVAVVYVNADGWGGYESGVFKSTRCFGTLNHAVVLAGYGYFNHEKMWIVRNSWGDRWGNNGYMYLARGVSDFGGKYWPNGMCKVRTEINFLRKPLTTSLNKMEDISTFQCKYVSTASFTCKWGVTSNESNYVLYFYHDDPESITEKHVECPVSGTCSVNIPVSKANGVSVAVRNFFKAKGFLQYGQMTEWVRVIEDEEDDESENDTNGSSDNDEDSTESEDESDDTDDDNDSDQDTDSNDEESDSTESENDTSESDDTDSDNDEGDSDEYDDTDDDTDSDDESDDESENDTNESDDTDSDNDSDSDEGDGTNDNTDSDDESNGDTNDSDDNDHDSEEDESDDDEGDDTDDDNDSDQDTDSDDTDNSEESEDDSDESGENDQDVQPPPIYEKGCLYDQKIDINLLLRYTFEKFCFSSPYNLTYSSTLANDTDLPAWISFHSKNRTFLATPPASSLGKKYLIKLIAFDPLYKSGHGNFSIVVSNSDINKPVFLLVYLLVMILLYPNRFRII</sequence>
<dbReference type="Pfam" id="PF00415">
    <property type="entry name" value="RCC1"/>
    <property type="match status" value="1"/>
</dbReference>
<evidence type="ECO:0000313" key="5">
    <source>
        <dbReference type="EMBL" id="KAJ3443984.1"/>
    </source>
</evidence>
<feature type="compositionally biased region" description="Basic and acidic residues" evidence="3">
    <location>
        <begin position="273"/>
        <end position="309"/>
    </location>
</feature>
<dbReference type="Pfam" id="PF00651">
    <property type="entry name" value="BTB"/>
    <property type="match status" value="1"/>
</dbReference>
<evidence type="ECO:0000259" key="4">
    <source>
        <dbReference type="PROSITE" id="PS50097"/>
    </source>
</evidence>
<dbReference type="InterPro" id="IPR013783">
    <property type="entry name" value="Ig-like_fold"/>
</dbReference>
<dbReference type="PROSITE" id="PS50097">
    <property type="entry name" value="BTB"/>
    <property type="match status" value="1"/>
</dbReference>
<name>A0AAV7ZPS4_9EUKA</name>
<dbReference type="InterPro" id="IPR039417">
    <property type="entry name" value="Peptidase_C1A_papain-like"/>
</dbReference>
<organism evidence="5 6">
    <name type="scientific">Anaeramoeba flamelloides</name>
    <dbReference type="NCBI Taxonomy" id="1746091"/>
    <lineage>
        <taxon>Eukaryota</taxon>
        <taxon>Metamonada</taxon>
        <taxon>Anaeramoebidae</taxon>
        <taxon>Anaeramoeba</taxon>
    </lineage>
</organism>
<dbReference type="CDD" id="cd02248">
    <property type="entry name" value="Peptidase_C1A"/>
    <property type="match status" value="1"/>
</dbReference>
<dbReference type="Proteomes" id="UP001146793">
    <property type="component" value="Unassembled WGS sequence"/>
</dbReference>
<dbReference type="SMART" id="SM00645">
    <property type="entry name" value="Pept_C1"/>
    <property type="match status" value="1"/>
</dbReference>
<dbReference type="Gene3D" id="3.30.710.10">
    <property type="entry name" value="Potassium Channel Kv1.1, Chain A"/>
    <property type="match status" value="1"/>
</dbReference>
<dbReference type="InterPro" id="IPR013128">
    <property type="entry name" value="Peptidase_C1A"/>
</dbReference>
<dbReference type="InterPro" id="IPR000169">
    <property type="entry name" value="Pept_cys_AS"/>
</dbReference>
<reference evidence="5" key="1">
    <citation type="submission" date="2022-08" db="EMBL/GenBank/DDBJ databases">
        <title>Novel sulphate-reducing endosymbionts in the free-living metamonad Anaeramoeba.</title>
        <authorList>
            <person name="Jerlstrom-Hultqvist J."/>
            <person name="Cepicka I."/>
            <person name="Gallot-Lavallee L."/>
            <person name="Salas-Leiva D."/>
            <person name="Curtis B.A."/>
            <person name="Zahonova K."/>
            <person name="Pipaliya S."/>
            <person name="Dacks J."/>
            <person name="Roger A.J."/>
        </authorList>
    </citation>
    <scope>NUCLEOTIDE SEQUENCE</scope>
    <source>
        <strain evidence="5">Busselton2</strain>
    </source>
</reference>
<dbReference type="SUPFAM" id="SSF49313">
    <property type="entry name" value="Cadherin-like"/>
    <property type="match status" value="1"/>
</dbReference>
<dbReference type="InterPro" id="IPR038765">
    <property type="entry name" value="Papain-like_cys_pep_sf"/>
</dbReference>
<dbReference type="EMBL" id="JANTQA010000023">
    <property type="protein sequence ID" value="KAJ3443984.1"/>
    <property type="molecule type" value="Genomic_DNA"/>
</dbReference>
<dbReference type="GO" id="GO:0008234">
    <property type="term" value="F:cysteine-type peptidase activity"/>
    <property type="evidence" value="ECO:0007669"/>
    <property type="project" value="InterPro"/>
</dbReference>
<gene>
    <name evidence="5" type="ORF">M0812_09833</name>
</gene>
<dbReference type="SUPFAM" id="SSF54001">
    <property type="entry name" value="Cysteine proteinases"/>
    <property type="match status" value="1"/>
</dbReference>
<dbReference type="Pfam" id="PF00112">
    <property type="entry name" value="Peptidase_C1"/>
    <property type="match status" value="1"/>
</dbReference>
<dbReference type="SUPFAM" id="SSF54695">
    <property type="entry name" value="POZ domain"/>
    <property type="match status" value="1"/>
</dbReference>
<dbReference type="Gene3D" id="2.60.40.10">
    <property type="entry name" value="Immunoglobulins"/>
    <property type="match status" value="1"/>
</dbReference>
<dbReference type="PROSITE" id="PS50012">
    <property type="entry name" value="RCC1_3"/>
    <property type="match status" value="1"/>
</dbReference>